<organism evidence="1 2">
    <name type="scientific">Cetraspora pellucida</name>
    <dbReference type="NCBI Taxonomy" id="1433469"/>
    <lineage>
        <taxon>Eukaryota</taxon>
        <taxon>Fungi</taxon>
        <taxon>Fungi incertae sedis</taxon>
        <taxon>Mucoromycota</taxon>
        <taxon>Glomeromycotina</taxon>
        <taxon>Glomeromycetes</taxon>
        <taxon>Diversisporales</taxon>
        <taxon>Gigasporaceae</taxon>
        <taxon>Cetraspora</taxon>
    </lineage>
</organism>
<dbReference type="EMBL" id="CAJVPW010053204">
    <property type="protein sequence ID" value="CAG8769630.1"/>
    <property type="molecule type" value="Genomic_DNA"/>
</dbReference>
<comment type="caution">
    <text evidence="1">The sequence shown here is derived from an EMBL/GenBank/DDBJ whole genome shotgun (WGS) entry which is preliminary data.</text>
</comment>
<keyword evidence="2" id="KW-1185">Reference proteome</keyword>
<name>A0ACA9QYL2_9GLOM</name>
<gene>
    <name evidence="1" type="ORF">SPELUC_LOCUS15690</name>
</gene>
<feature type="non-terminal residue" evidence="1">
    <location>
        <position position="1"/>
    </location>
</feature>
<sequence length="126" mass="13787">DEFKCDKRKTSVSIGPCFIRLTTLIDDPHPTSVGFPSITRSPIVINTDSPESCPSQTTPLSLQTSLPPFSTPTNISSSSSYSIPEPSTVIPMPSLTITDQIITQIPHRQNSSVRIENYSNSSPFDY</sequence>
<reference evidence="1" key="1">
    <citation type="submission" date="2021-06" db="EMBL/GenBank/DDBJ databases">
        <authorList>
            <person name="Kallberg Y."/>
            <person name="Tangrot J."/>
            <person name="Rosling A."/>
        </authorList>
    </citation>
    <scope>NUCLEOTIDE SEQUENCE</scope>
    <source>
        <strain evidence="1">28 12/20/2015</strain>
    </source>
</reference>
<proteinExistence type="predicted"/>
<accession>A0ACA9QYL2</accession>
<dbReference type="Proteomes" id="UP000789366">
    <property type="component" value="Unassembled WGS sequence"/>
</dbReference>
<evidence type="ECO:0000313" key="2">
    <source>
        <dbReference type="Proteomes" id="UP000789366"/>
    </source>
</evidence>
<feature type="non-terminal residue" evidence="1">
    <location>
        <position position="126"/>
    </location>
</feature>
<protein>
    <submittedName>
        <fullName evidence="1">6432_t:CDS:1</fullName>
    </submittedName>
</protein>
<evidence type="ECO:0000313" key="1">
    <source>
        <dbReference type="EMBL" id="CAG8769630.1"/>
    </source>
</evidence>